<dbReference type="InterPro" id="IPR015421">
    <property type="entry name" value="PyrdxlP-dep_Trfase_major"/>
</dbReference>
<gene>
    <name evidence="4" type="ORF">AVDCRST_MAG64-1881</name>
</gene>
<evidence type="ECO:0000256" key="1">
    <source>
        <dbReference type="PIRSR" id="PIRSR000390-1"/>
    </source>
</evidence>
<dbReference type="CDD" id="cd00616">
    <property type="entry name" value="AHBA_syn"/>
    <property type="match status" value="1"/>
</dbReference>
<dbReference type="PANTHER" id="PTHR30244:SF39">
    <property type="entry name" value="BLR3650 PROTEIN"/>
    <property type="match status" value="1"/>
</dbReference>
<dbReference type="GO" id="GO:0030170">
    <property type="term" value="F:pyridoxal phosphate binding"/>
    <property type="evidence" value="ECO:0007669"/>
    <property type="project" value="TreeGrafter"/>
</dbReference>
<organism evidence="4">
    <name type="scientific">uncultured Phycisphaerae bacterium</name>
    <dbReference type="NCBI Taxonomy" id="904963"/>
    <lineage>
        <taxon>Bacteria</taxon>
        <taxon>Pseudomonadati</taxon>
        <taxon>Planctomycetota</taxon>
        <taxon>Phycisphaerae</taxon>
        <taxon>environmental samples</taxon>
    </lineage>
</organism>
<comment type="similarity">
    <text evidence="3">Belongs to the DegT/DnrJ/EryC1 family.</text>
</comment>
<sequence length="386" mass="42617">MPQPIPLSRPDITQLEIDAVTDVLHGHTLSIGPRVEQFEQACAKVAARRHGVAVSSGTAGLHCAMIAAGVGEGHEVITTPFSFVASANCILYVGAKPVFVDIDPQTLNMDVEKVRERITPNTKAIVGVEAFGHPGGMPELEQLAQQHELMLIEDSCEGFGGHVVTPNGTERAIGSFGRAGVFGFYPNKQITTGEGGMIVTDDDTFAATCRALRNQGREGMAWLSHERLGYNYRLSEINAALGIVQCRRLEEILAARRKVAHAYIERLMTNRHLILPTVQDDTHMSWFVFVVRLNDLFEPGDRDEVMKDLRAAGIGCNNYFPPIHLQPYVAKQFGFKPGDFPVCEYVAARTLALPFFGKMTTRQVERVCDTLDKVLEKRLLAKKARF</sequence>
<dbReference type="GO" id="GO:0000271">
    <property type="term" value="P:polysaccharide biosynthetic process"/>
    <property type="evidence" value="ECO:0007669"/>
    <property type="project" value="TreeGrafter"/>
</dbReference>
<dbReference type="AlphaFoldDB" id="A0A6J4P411"/>
<accession>A0A6J4P411</accession>
<dbReference type="SUPFAM" id="SSF53383">
    <property type="entry name" value="PLP-dependent transferases"/>
    <property type="match status" value="1"/>
</dbReference>
<keyword evidence="4" id="KW-0032">Aminotransferase</keyword>
<dbReference type="EMBL" id="CADCUQ010000428">
    <property type="protein sequence ID" value="CAA9403792.1"/>
    <property type="molecule type" value="Genomic_DNA"/>
</dbReference>
<keyword evidence="4" id="KW-0808">Transferase</keyword>
<name>A0A6J4P411_9BACT</name>
<evidence type="ECO:0000256" key="3">
    <source>
        <dbReference type="RuleBase" id="RU004508"/>
    </source>
</evidence>
<evidence type="ECO:0000313" key="4">
    <source>
        <dbReference type="EMBL" id="CAA9403792.1"/>
    </source>
</evidence>
<dbReference type="Gene3D" id="3.40.640.10">
    <property type="entry name" value="Type I PLP-dependent aspartate aminotransferase-like (Major domain)"/>
    <property type="match status" value="1"/>
</dbReference>
<reference evidence="4" key="1">
    <citation type="submission" date="2020-02" db="EMBL/GenBank/DDBJ databases">
        <authorList>
            <person name="Meier V. D."/>
        </authorList>
    </citation>
    <scope>NUCLEOTIDE SEQUENCE</scope>
    <source>
        <strain evidence="4">AVDCRST_MAG64</strain>
    </source>
</reference>
<feature type="active site" description="Proton acceptor" evidence="1">
    <location>
        <position position="188"/>
    </location>
</feature>
<evidence type="ECO:0000256" key="2">
    <source>
        <dbReference type="PIRSR" id="PIRSR000390-2"/>
    </source>
</evidence>
<dbReference type="GO" id="GO:0008483">
    <property type="term" value="F:transaminase activity"/>
    <property type="evidence" value="ECO:0007669"/>
    <property type="project" value="UniProtKB-KW"/>
</dbReference>
<protein>
    <submittedName>
        <fullName evidence="4">Aminotransferase, DegT/DnrJ/EryC1/StrS family</fullName>
    </submittedName>
</protein>
<dbReference type="Gene3D" id="3.90.1150.10">
    <property type="entry name" value="Aspartate Aminotransferase, domain 1"/>
    <property type="match status" value="1"/>
</dbReference>
<dbReference type="InterPro" id="IPR015424">
    <property type="entry name" value="PyrdxlP-dep_Trfase"/>
</dbReference>
<proteinExistence type="inferred from homology"/>
<feature type="modified residue" description="N6-(pyridoxal phosphate)lysine" evidence="2">
    <location>
        <position position="188"/>
    </location>
</feature>
<dbReference type="InterPro" id="IPR000653">
    <property type="entry name" value="DegT/StrS_aminotransferase"/>
</dbReference>
<keyword evidence="2 3" id="KW-0663">Pyridoxal phosphate</keyword>
<dbReference type="PIRSF" id="PIRSF000390">
    <property type="entry name" value="PLP_StrS"/>
    <property type="match status" value="1"/>
</dbReference>
<dbReference type="Pfam" id="PF01041">
    <property type="entry name" value="DegT_DnrJ_EryC1"/>
    <property type="match status" value="1"/>
</dbReference>
<dbReference type="PANTHER" id="PTHR30244">
    <property type="entry name" value="TRANSAMINASE"/>
    <property type="match status" value="1"/>
</dbReference>
<dbReference type="InterPro" id="IPR015422">
    <property type="entry name" value="PyrdxlP-dep_Trfase_small"/>
</dbReference>